<feature type="non-terminal residue" evidence="2">
    <location>
        <position position="34"/>
    </location>
</feature>
<dbReference type="AlphaFoldDB" id="X1KGP5"/>
<keyword evidence="1" id="KW-0472">Membrane</keyword>
<comment type="caution">
    <text evidence="2">The sequence shown here is derived from an EMBL/GenBank/DDBJ whole genome shotgun (WGS) entry which is preliminary data.</text>
</comment>
<protein>
    <submittedName>
        <fullName evidence="2">Uncharacterized protein</fullName>
    </submittedName>
</protein>
<feature type="transmembrane region" description="Helical" evidence="1">
    <location>
        <begin position="12"/>
        <end position="31"/>
    </location>
</feature>
<accession>X1KGP5</accession>
<name>X1KGP5_9ZZZZ</name>
<evidence type="ECO:0000256" key="1">
    <source>
        <dbReference type="SAM" id="Phobius"/>
    </source>
</evidence>
<organism evidence="2">
    <name type="scientific">marine sediment metagenome</name>
    <dbReference type="NCBI Taxonomy" id="412755"/>
    <lineage>
        <taxon>unclassified sequences</taxon>
        <taxon>metagenomes</taxon>
        <taxon>ecological metagenomes</taxon>
    </lineage>
</organism>
<reference evidence="2" key="1">
    <citation type="journal article" date="2014" name="Front. Microbiol.">
        <title>High frequency of phylogenetically diverse reductive dehalogenase-homologous genes in deep subseafloor sedimentary metagenomes.</title>
        <authorList>
            <person name="Kawai M."/>
            <person name="Futagami T."/>
            <person name="Toyoda A."/>
            <person name="Takaki Y."/>
            <person name="Nishi S."/>
            <person name="Hori S."/>
            <person name="Arai W."/>
            <person name="Tsubouchi T."/>
            <person name="Morono Y."/>
            <person name="Uchiyama I."/>
            <person name="Ito T."/>
            <person name="Fujiyama A."/>
            <person name="Inagaki F."/>
            <person name="Takami H."/>
        </authorList>
    </citation>
    <scope>NUCLEOTIDE SEQUENCE</scope>
    <source>
        <strain evidence="2">Expedition CK06-06</strain>
    </source>
</reference>
<dbReference type="EMBL" id="BARU01049376">
    <property type="protein sequence ID" value="GAH92795.1"/>
    <property type="molecule type" value="Genomic_DNA"/>
</dbReference>
<keyword evidence="1" id="KW-0812">Transmembrane</keyword>
<gene>
    <name evidence="2" type="ORF">S03H2_72737</name>
</gene>
<keyword evidence="1" id="KW-1133">Transmembrane helix</keyword>
<sequence length="34" mass="3799">MNPISPRPSRMEYIIPVSLILALVIANYLTLVEA</sequence>
<evidence type="ECO:0000313" key="2">
    <source>
        <dbReference type="EMBL" id="GAH92795.1"/>
    </source>
</evidence>
<proteinExistence type="predicted"/>